<dbReference type="STRING" id="525904.Tter_1762"/>
<gene>
    <name evidence="5" type="ordered locus">Tter_1762</name>
</gene>
<dbReference type="AlphaFoldDB" id="D1CD03"/>
<dbReference type="InterPro" id="IPR036390">
    <property type="entry name" value="WH_DNA-bd_sf"/>
</dbReference>
<sequence>MDRLAMTFLRLGQAMRALIARESHGEGLTPAQAQALLFVRHTKSFATTIGNLALWLASSHASAVGVVDSLERRGLLTREVSDRDRRVTLLRLTPEGERVASALARWGDALSEALAEMTPEDRRVFELGLGRVLWSLQEAGALFVAEPCRGCAYFRENALPGSLHPHRCALIDAYLSEEESRKLCPDHTPVANFSGK</sequence>
<organism evidence="5 6">
    <name type="scientific">Thermobaculum terrenum (strain ATCC BAA-798 / CCMEE 7001 / YNP1)</name>
    <dbReference type="NCBI Taxonomy" id="525904"/>
    <lineage>
        <taxon>Bacteria</taxon>
        <taxon>Bacillati</taxon>
        <taxon>Chloroflexota</taxon>
        <taxon>Chloroflexia</taxon>
        <taxon>Candidatus Thermobaculales</taxon>
        <taxon>Candidatus Thermobaculaceae</taxon>
        <taxon>Thermobaculum</taxon>
    </lineage>
</organism>
<reference evidence="6" key="1">
    <citation type="journal article" date="2010" name="Stand. Genomic Sci.">
        <title>Complete genome sequence of 'Thermobaculum terrenum' type strain (YNP1).</title>
        <authorList>
            <person name="Kiss H."/>
            <person name="Cleland D."/>
            <person name="Lapidus A."/>
            <person name="Lucas S."/>
            <person name="Glavina Del Rio T."/>
            <person name="Nolan M."/>
            <person name="Tice H."/>
            <person name="Han C."/>
            <person name="Goodwin L."/>
            <person name="Pitluck S."/>
            <person name="Liolios K."/>
            <person name="Ivanova N."/>
            <person name="Mavromatis K."/>
            <person name="Ovchinnikova G."/>
            <person name="Pati A."/>
            <person name="Chen A."/>
            <person name="Palaniappan K."/>
            <person name="Land M."/>
            <person name="Hauser L."/>
            <person name="Chang Y."/>
            <person name="Jeffries C."/>
            <person name="Lu M."/>
            <person name="Brettin T."/>
            <person name="Detter J."/>
            <person name="Goker M."/>
            <person name="Tindall B."/>
            <person name="Beck B."/>
            <person name="McDermott T."/>
            <person name="Woyke T."/>
            <person name="Bristow J."/>
            <person name="Eisen J."/>
            <person name="Markowitz V."/>
            <person name="Hugenholtz P."/>
            <person name="Kyrpides N."/>
            <person name="Klenk H."/>
            <person name="Cheng J."/>
        </authorList>
    </citation>
    <scope>NUCLEOTIDE SEQUENCE [LARGE SCALE GENOMIC DNA]</scope>
    <source>
        <strain evidence="6">ATCC BAA-798 / YNP1</strain>
    </source>
</reference>
<dbReference type="HOGENOM" id="CLU_089893_2_0_0"/>
<protein>
    <submittedName>
        <fullName evidence="5">Transcriptional regulator, MarR family</fullName>
    </submittedName>
</protein>
<evidence type="ECO:0000256" key="1">
    <source>
        <dbReference type="ARBA" id="ARBA00023015"/>
    </source>
</evidence>
<dbReference type="SUPFAM" id="SSF46785">
    <property type="entry name" value="Winged helix' DNA-binding domain"/>
    <property type="match status" value="1"/>
</dbReference>
<name>D1CD03_THET1</name>
<dbReference type="PRINTS" id="PR00598">
    <property type="entry name" value="HTHMARR"/>
</dbReference>
<keyword evidence="3" id="KW-0804">Transcription</keyword>
<accession>D1CD03</accession>
<dbReference type="eggNOG" id="COG1846">
    <property type="taxonomic scope" value="Bacteria"/>
</dbReference>
<keyword evidence="1" id="KW-0805">Transcription regulation</keyword>
<dbReference type="GO" id="GO:0003677">
    <property type="term" value="F:DNA binding"/>
    <property type="evidence" value="ECO:0007669"/>
    <property type="project" value="UniProtKB-KW"/>
</dbReference>
<evidence type="ECO:0000313" key="5">
    <source>
        <dbReference type="EMBL" id="ACZ42668.1"/>
    </source>
</evidence>
<dbReference type="Pfam" id="PF12802">
    <property type="entry name" value="MarR_2"/>
    <property type="match status" value="1"/>
</dbReference>
<dbReference type="PROSITE" id="PS01117">
    <property type="entry name" value="HTH_MARR_1"/>
    <property type="match status" value="1"/>
</dbReference>
<dbReference type="PANTHER" id="PTHR33164">
    <property type="entry name" value="TRANSCRIPTIONAL REGULATOR, MARR FAMILY"/>
    <property type="match status" value="1"/>
</dbReference>
<dbReference type="Gene3D" id="1.10.10.10">
    <property type="entry name" value="Winged helix-like DNA-binding domain superfamily/Winged helix DNA-binding domain"/>
    <property type="match status" value="1"/>
</dbReference>
<dbReference type="InterPro" id="IPR000835">
    <property type="entry name" value="HTH_MarR-typ"/>
</dbReference>
<dbReference type="Proteomes" id="UP000000323">
    <property type="component" value="Chromosome 1"/>
</dbReference>
<evidence type="ECO:0000313" key="6">
    <source>
        <dbReference type="Proteomes" id="UP000000323"/>
    </source>
</evidence>
<feature type="domain" description="HTH marR-type" evidence="4">
    <location>
        <begin position="1"/>
        <end position="134"/>
    </location>
</feature>
<dbReference type="OrthoDB" id="2575373at2"/>
<dbReference type="GO" id="GO:0006950">
    <property type="term" value="P:response to stress"/>
    <property type="evidence" value="ECO:0007669"/>
    <property type="project" value="TreeGrafter"/>
</dbReference>
<evidence type="ECO:0000256" key="3">
    <source>
        <dbReference type="ARBA" id="ARBA00023163"/>
    </source>
</evidence>
<dbReference type="InterPro" id="IPR036388">
    <property type="entry name" value="WH-like_DNA-bd_sf"/>
</dbReference>
<dbReference type="EMBL" id="CP001825">
    <property type="protein sequence ID" value="ACZ42668.1"/>
    <property type="molecule type" value="Genomic_DNA"/>
</dbReference>
<evidence type="ECO:0000256" key="2">
    <source>
        <dbReference type="ARBA" id="ARBA00023125"/>
    </source>
</evidence>
<dbReference type="InterPro" id="IPR023187">
    <property type="entry name" value="Tscrpt_reg_MarR-type_CS"/>
</dbReference>
<dbReference type="GO" id="GO:0003700">
    <property type="term" value="F:DNA-binding transcription factor activity"/>
    <property type="evidence" value="ECO:0007669"/>
    <property type="project" value="InterPro"/>
</dbReference>
<proteinExistence type="predicted"/>
<dbReference type="InterPro" id="IPR039422">
    <property type="entry name" value="MarR/SlyA-like"/>
</dbReference>
<evidence type="ECO:0000259" key="4">
    <source>
        <dbReference type="PROSITE" id="PS50995"/>
    </source>
</evidence>
<keyword evidence="2" id="KW-0238">DNA-binding</keyword>
<dbReference type="SMART" id="SM00347">
    <property type="entry name" value="HTH_MARR"/>
    <property type="match status" value="1"/>
</dbReference>
<dbReference type="KEGG" id="ttr:Tter_1762"/>
<keyword evidence="6" id="KW-1185">Reference proteome</keyword>
<dbReference type="PANTHER" id="PTHR33164:SF43">
    <property type="entry name" value="HTH-TYPE TRANSCRIPTIONAL REPRESSOR YETL"/>
    <property type="match status" value="1"/>
</dbReference>
<dbReference type="RefSeq" id="WP_012875702.1">
    <property type="nucleotide sequence ID" value="NC_013525.1"/>
</dbReference>
<dbReference type="PROSITE" id="PS50995">
    <property type="entry name" value="HTH_MARR_2"/>
    <property type="match status" value="1"/>
</dbReference>